<evidence type="ECO:0000256" key="1">
    <source>
        <dbReference type="SAM" id="MobiDB-lite"/>
    </source>
</evidence>
<comment type="caution">
    <text evidence="3">The sequence shown here is derived from an EMBL/GenBank/DDBJ whole genome shotgun (WGS) entry which is preliminary data.</text>
</comment>
<evidence type="ECO:0000313" key="3">
    <source>
        <dbReference type="EMBL" id="GLY81866.1"/>
    </source>
</evidence>
<dbReference type="PROSITE" id="PS51257">
    <property type="entry name" value="PROKAR_LIPOPROTEIN"/>
    <property type="match status" value="1"/>
</dbReference>
<dbReference type="RefSeq" id="WP_285636895.1">
    <property type="nucleotide sequence ID" value="NZ_BSTJ01000023.1"/>
</dbReference>
<proteinExistence type="predicted"/>
<name>A0A9W6RSS3_9ACTN</name>
<protein>
    <recommendedName>
        <fullName evidence="5">Lipoprotein</fullName>
    </recommendedName>
</protein>
<gene>
    <name evidence="3" type="ORF">Airi01_101330</name>
</gene>
<feature type="signal peptide" evidence="2">
    <location>
        <begin position="1"/>
        <end position="22"/>
    </location>
</feature>
<dbReference type="AlphaFoldDB" id="A0A9W6RSS3"/>
<keyword evidence="2" id="KW-0732">Signal</keyword>
<evidence type="ECO:0008006" key="5">
    <source>
        <dbReference type="Google" id="ProtNLM"/>
    </source>
</evidence>
<sequence length="82" mass="8431">MSRAKAHTRVGATLAVTVFALAGCGGDRPGEPDGQPTAPHTNIDNGQGLTVVHVKVDGGRLVTCVIYDGTNRGGLSCDWSAR</sequence>
<reference evidence="3" key="1">
    <citation type="submission" date="2023-03" db="EMBL/GenBank/DDBJ databases">
        <title>Actinoallomurus iriomotensis NBRC 103681.</title>
        <authorList>
            <person name="Ichikawa N."/>
            <person name="Sato H."/>
            <person name="Tonouchi N."/>
        </authorList>
    </citation>
    <scope>NUCLEOTIDE SEQUENCE</scope>
    <source>
        <strain evidence="3">NBRC 103681</strain>
    </source>
</reference>
<dbReference type="EMBL" id="BSTJ01000023">
    <property type="protein sequence ID" value="GLY81866.1"/>
    <property type="molecule type" value="Genomic_DNA"/>
</dbReference>
<evidence type="ECO:0000256" key="2">
    <source>
        <dbReference type="SAM" id="SignalP"/>
    </source>
</evidence>
<dbReference type="Proteomes" id="UP001165135">
    <property type="component" value="Unassembled WGS sequence"/>
</dbReference>
<feature type="region of interest" description="Disordered" evidence="1">
    <location>
        <begin position="25"/>
        <end position="45"/>
    </location>
</feature>
<accession>A0A9W6RSS3</accession>
<organism evidence="3 4">
    <name type="scientific">Actinoallomurus iriomotensis</name>
    <dbReference type="NCBI Taxonomy" id="478107"/>
    <lineage>
        <taxon>Bacteria</taxon>
        <taxon>Bacillati</taxon>
        <taxon>Actinomycetota</taxon>
        <taxon>Actinomycetes</taxon>
        <taxon>Streptosporangiales</taxon>
        <taxon>Thermomonosporaceae</taxon>
        <taxon>Actinoallomurus</taxon>
    </lineage>
</organism>
<feature type="chain" id="PRO_5040803390" description="Lipoprotein" evidence="2">
    <location>
        <begin position="23"/>
        <end position="82"/>
    </location>
</feature>
<evidence type="ECO:0000313" key="4">
    <source>
        <dbReference type="Proteomes" id="UP001165135"/>
    </source>
</evidence>